<protein>
    <submittedName>
        <fullName evidence="1">HNH endonuclease</fullName>
    </submittedName>
</protein>
<evidence type="ECO:0000313" key="2">
    <source>
        <dbReference type="Proteomes" id="UP001060345"/>
    </source>
</evidence>
<dbReference type="EMBL" id="CP102103">
    <property type="protein sequence ID" value="UWZ71932.1"/>
    <property type="molecule type" value="Genomic_DNA"/>
</dbReference>
<reference evidence="1" key="1">
    <citation type="submission" date="2022-08" db="EMBL/GenBank/DDBJ databases">
        <title>Genomic characterization and comparative genomic analysis of a strain of klebsiella michiganensis carrying blaKPC-2 isolated from the blood of children with very preterm bloodstream infection.</title>
        <authorList>
            <person name="Zhang N."/>
        </authorList>
    </citation>
    <scope>NUCLEOTIDE SEQUENCE</scope>
    <source>
        <strain evidence="1">BSI-KPN166</strain>
    </source>
</reference>
<sequence>MSGYITNPVIKKLYALSAGKCNICKISLFEKDVHIGEMAHVIAKSPKGTRGDLSSINNNSYENLILLCANDHIRVDNDSVTFPVERLLEIKNDHESFIANVTDFSPFALKKRKNDIEFLNAYFYYTPFGRVRGLIDTLPSYYHIHLDIFDDMFDSILKDLPAHYPLNDNNLQEKFKSFIQAYKDVDYILHSSITTSNGYFIETFSGANHNHICHFNYSNLPYDKSQQIEVELIKRRNEMFSAYDSLLSYIRGYYPEVEIYSPNF</sequence>
<keyword evidence="1" id="KW-0378">Hydrolase</keyword>
<dbReference type="CDD" id="cd00085">
    <property type="entry name" value="HNHc"/>
    <property type="match status" value="1"/>
</dbReference>
<evidence type="ECO:0000313" key="1">
    <source>
        <dbReference type="EMBL" id="UWZ71932.1"/>
    </source>
</evidence>
<dbReference type="Proteomes" id="UP001060345">
    <property type="component" value="Chromosome"/>
</dbReference>
<dbReference type="AlphaFoldDB" id="A0AAX3CJC2"/>
<dbReference type="InterPro" id="IPR003615">
    <property type="entry name" value="HNH_nuc"/>
</dbReference>
<dbReference type="RefSeq" id="WP_074177925.1">
    <property type="nucleotide sequence ID" value="NZ_CP102103.1"/>
</dbReference>
<gene>
    <name evidence="1" type="ORF">NP224_16950</name>
</gene>
<proteinExistence type="predicted"/>
<accession>A0AAX3CJC2</accession>
<organism evidence="1 2">
    <name type="scientific">Klebsiella michiganensis</name>
    <dbReference type="NCBI Taxonomy" id="1134687"/>
    <lineage>
        <taxon>Bacteria</taxon>
        <taxon>Pseudomonadati</taxon>
        <taxon>Pseudomonadota</taxon>
        <taxon>Gammaproteobacteria</taxon>
        <taxon>Enterobacterales</taxon>
        <taxon>Enterobacteriaceae</taxon>
        <taxon>Klebsiella/Raoultella group</taxon>
        <taxon>Klebsiella</taxon>
    </lineage>
</organism>
<keyword evidence="1" id="KW-0540">Nuclease</keyword>
<dbReference type="GO" id="GO:0004519">
    <property type="term" value="F:endonuclease activity"/>
    <property type="evidence" value="ECO:0007669"/>
    <property type="project" value="UniProtKB-KW"/>
</dbReference>
<name>A0AAX3CJC2_9ENTR</name>
<keyword evidence="1" id="KW-0255">Endonuclease</keyword>